<dbReference type="PANTHER" id="PTHR33164">
    <property type="entry name" value="TRANSCRIPTIONAL REGULATOR, MARR FAMILY"/>
    <property type="match status" value="1"/>
</dbReference>
<proteinExistence type="predicted"/>
<sequence>MPEHDHHAPINPAAVPARLRSLTSRLLGRGALHAERISNAHLATAGATRWHYSALVTLRDSGPASQAALSERTGIHRSDMVAVLGGLADARYVERTPDPADRRRNIVTITPAGRDHLSTLDRLVDESQEELLAPLTSAERAELVRLLQQLDDHHSAR</sequence>
<feature type="domain" description="HTH marR-type" evidence="1">
    <location>
        <begin position="20"/>
        <end position="152"/>
    </location>
</feature>
<dbReference type="AlphaFoldDB" id="A0A0S4QUL9"/>
<dbReference type="PRINTS" id="PR00598">
    <property type="entry name" value="HTHMARR"/>
</dbReference>
<protein>
    <submittedName>
        <fullName evidence="2">DNA-binding transcriptional regulator, MarR family</fullName>
    </submittedName>
</protein>
<dbReference type="PROSITE" id="PS50995">
    <property type="entry name" value="HTH_MARR_2"/>
    <property type="match status" value="1"/>
</dbReference>
<dbReference type="Proteomes" id="UP000198802">
    <property type="component" value="Unassembled WGS sequence"/>
</dbReference>
<keyword evidence="3" id="KW-1185">Reference proteome</keyword>
<accession>A0A0S4QUL9</accession>
<dbReference type="InterPro" id="IPR036388">
    <property type="entry name" value="WH-like_DNA-bd_sf"/>
</dbReference>
<name>A0A0S4QUL9_9ACTN</name>
<dbReference type="InterPro" id="IPR036390">
    <property type="entry name" value="WH_DNA-bd_sf"/>
</dbReference>
<gene>
    <name evidence="2" type="ORF">Ga0074812_12437</name>
</gene>
<dbReference type="EMBL" id="FAOZ01000024">
    <property type="protein sequence ID" value="CUU59012.1"/>
    <property type="molecule type" value="Genomic_DNA"/>
</dbReference>
<dbReference type="GO" id="GO:0006950">
    <property type="term" value="P:response to stress"/>
    <property type="evidence" value="ECO:0007669"/>
    <property type="project" value="TreeGrafter"/>
</dbReference>
<dbReference type="SMART" id="SM00347">
    <property type="entry name" value="HTH_MARR"/>
    <property type="match status" value="1"/>
</dbReference>
<dbReference type="Gene3D" id="1.10.10.10">
    <property type="entry name" value="Winged helix-like DNA-binding domain superfamily/Winged helix DNA-binding domain"/>
    <property type="match status" value="1"/>
</dbReference>
<dbReference type="GO" id="GO:0003677">
    <property type="term" value="F:DNA binding"/>
    <property type="evidence" value="ECO:0007669"/>
    <property type="project" value="UniProtKB-KW"/>
</dbReference>
<evidence type="ECO:0000313" key="2">
    <source>
        <dbReference type="EMBL" id="CUU59012.1"/>
    </source>
</evidence>
<dbReference type="PANTHER" id="PTHR33164:SF43">
    <property type="entry name" value="HTH-TYPE TRANSCRIPTIONAL REPRESSOR YETL"/>
    <property type="match status" value="1"/>
</dbReference>
<dbReference type="InterPro" id="IPR000835">
    <property type="entry name" value="HTH_MarR-typ"/>
</dbReference>
<organism evidence="2 3">
    <name type="scientific">Parafrankia irregularis</name>
    <dbReference type="NCBI Taxonomy" id="795642"/>
    <lineage>
        <taxon>Bacteria</taxon>
        <taxon>Bacillati</taxon>
        <taxon>Actinomycetota</taxon>
        <taxon>Actinomycetes</taxon>
        <taxon>Frankiales</taxon>
        <taxon>Frankiaceae</taxon>
        <taxon>Parafrankia</taxon>
    </lineage>
</organism>
<reference evidence="3" key="1">
    <citation type="submission" date="2015-11" db="EMBL/GenBank/DDBJ databases">
        <authorList>
            <person name="Varghese N."/>
        </authorList>
    </citation>
    <scope>NUCLEOTIDE SEQUENCE [LARGE SCALE GENOMIC DNA]</scope>
    <source>
        <strain evidence="3">DSM 45899</strain>
    </source>
</reference>
<evidence type="ECO:0000313" key="3">
    <source>
        <dbReference type="Proteomes" id="UP000198802"/>
    </source>
</evidence>
<dbReference type="GO" id="GO:0003700">
    <property type="term" value="F:DNA-binding transcription factor activity"/>
    <property type="evidence" value="ECO:0007669"/>
    <property type="project" value="InterPro"/>
</dbReference>
<dbReference type="SUPFAM" id="SSF46785">
    <property type="entry name" value="Winged helix' DNA-binding domain"/>
    <property type="match status" value="1"/>
</dbReference>
<dbReference type="InterPro" id="IPR039422">
    <property type="entry name" value="MarR/SlyA-like"/>
</dbReference>
<dbReference type="Pfam" id="PF12802">
    <property type="entry name" value="MarR_2"/>
    <property type="match status" value="1"/>
</dbReference>
<dbReference type="RefSeq" id="WP_091283091.1">
    <property type="nucleotide sequence ID" value="NZ_FAOZ01000024.1"/>
</dbReference>
<keyword evidence="2" id="KW-0238">DNA-binding</keyword>
<evidence type="ECO:0000259" key="1">
    <source>
        <dbReference type="PROSITE" id="PS50995"/>
    </source>
</evidence>